<evidence type="ECO:0000313" key="2">
    <source>
        <dbReference type="Proteomes" id="UP000295632"/>
    </source>
</evidence>
<name>A0A4R6U4Q3_9BACI</name>
<evidence type="ECO:0000313" key="1">
    <source>
        <dbReference type="EMBL" id="TDQ39773.1"/>
    </source>
</evidence>
<dbReference type="AlphaFoldDB" id="A0A4R6U4Q3"/>
<organism evidence="1 2">
    <name type="scientific">Aureibacillus halotolerans</name>
    <dbReference type="NCBI Taxonomy" id="1508390"/>
    <lineage>
        <taxon>Bacteria</taxon>
        <taxon>Bacillati</taxon>
        <taxon>Bacillota</taxon>
        <taxon>Bacilli</taxon>
        <taxon>Bacillales</taxon>
        <taxon>Bacillaceae</taxon>
        <taxon>Aureibacillus</taxon>
    </lineage>
</organism>
<dbReference type="Proteomes" id="UP000295632">
    <property type="component" value="Unassembled WGS sequence"/>
</dbReference>
<accession>A0A4R6U4Q3</accession>
<dbReference type="Pfam" id="PF08830">
    <property type="entry name" value="DUF1806"/>
    <property type="match status" value="1"/>
</dbReference>
<dbReference type="RefSeq" id="WP_133580447.1">
    <property type="nucleotide sequence ID" value="NZ_SNYJ01000007.1"/>
</dbReference>
<keyword evidence="2" id="KW-1185">Reference proteome</keyword>
<dbReference type="InterPro" id="IPR014934">
    <property type="entry name" value="DUF1806"/>
</dbReference>
<dbReference type="EMBL" id="SNYJ01000007">
    <property type="protein sequence ID" value="TDQ39773.1"/>
    <property type="molecule type" value="Genomic_DNA"/>
</dbReference>
<proteinExistence type="predicted"/>
<dbReference type="SUPFAM" id="SSF89442">
    <property type="entry name" value="Hypothetical protein YojF"/>
    <property type="match status" value="1"/>
</dbReference>
<reference evidence="1 2" key="1">
    <citation type="submission" date="2019-03" db="EMBL/GenBank/DDBJ databases">
        <title>Genomic Encyclopedia of Type Strains, Phase IV (KMG-IV): sequencing the most valuable type-strain genomes for metagenomic binning, comparative biology and taxonomic classification.</title>
        <authorList>
            <person name="Goeker M."/>
        </authorList>
    </citation>
    <scope>NUCLEOTIDE SEQUENCE [LARGE SCALE GENOMIC DNA]</scope>
    <source>
        <strain evidence="1 2">DSM 28697</strain>
    </source>
</reference>
<sequence length="124" mass="13691">MKQIDTKELQNQLQAFVNDTVYVHLETTNGAYAAHHNEGFLSAGVFLRNGRIQVERATIKGDGPYRIGIKLPEGWLYAEGLTHFEKTPTQLLIAGLNAEGRLAVALQLSRQPFGDQNKGVDAND</sequence>
<protein>
    <submittedName>
        <fullName evidence="1">Uncharacterized protein DUF1806</fullName>
    </submittedName>
</protein>
<comment type="caution">
    <text evidence="1">The sequence shown here is derived from an EMBL/GenBank/DDBJ whole genome shotgun (WGS) entry which is preliminary data.</text>
</comment>
<dbReference type="OrthoDB" id="2352913at2"/>
<dbReference type="Gene3D" id="2.70.180.10">
    <property type="entry name" value="Hypothetical protein YojF"/>
    <property type="match status" value="1"/>
</dbReference>
<gene>
    <name evidence="1" type="ORF">EV213_107140</name>
</gene>
<dbReference type="InterPro" id="IPR036492">
    <property type="entry name" value="YojF_sf"/>
</dbReference>